<evidence type="ECO:0000256" key="1">
    <source>
        <dbReference type="SAM" id="Phobius"/>
    </source>
</evidence>
<dbReference type="AlphaFoldDB" id="X1EL64"/>
<keyword evidence="1" id="KW-1133">Transmembrane helix</keyword>
<keyword evidence="1" id="KW-0472">Membrane</keyword>
<reference evidence="2" key="1">
    <citation type="journal article" date="2014" name="Front. Microbiol.">
        <title>High frequency of phylogenetically diverse reductive dehalogenase-homologous genes in deep subseafloor sedimentary metagenomes.</title>
        <authorList>
            <person name="Kawai M."/>
            <person name="Futagami T."/>
            <person name="Toyoda A."/>
            <person name="Takaki Y."/>
            <person name="Nishi S."/>
            <person name="Hori S."/>
            <person name="Arai W."/>
            <person name="Tsubouchi T."/>
            <person name="Morono Y."/>
            <person name="Uchiyama I."/>
            <person name="Ito T."/>
            <person name="Fujiyama A."/>
            <person name="Inagaki F."/>
            <person name="Takami H."/>
        </authorList>
    </citation>
    <scope>NUCLEOTIDE SEQUENCE</scope>
    <source>
        <strain evidence="2">Expedition CK06-06</strain>
    </source>
</reference>
<proteinExistence type="predicted"/>
<organism evidence="2">
    <name type="scientific">marine sediment metagenome</name>
    <dbReference type="NCBI Taxonomy" id="412755"/>
    <lineage>
        <taxon>unclassified sequences</taxon>
        <taxon>metagenomes</taxon>
        <taxon>ecological metagenomes</taxon>
    </lineage>
</organism>
<name>X1EL64_9ZZZZ</name>
<feature type="transmembrane region" description="Helical" evidence="1">
    <location>
        <begin position="29"/>
        <end position="48"/>
    </location>
</feature>
<evidence type="ECO:0000313" key="2">
    <source>
        <dbReference type="EMBL" id="GAH34071.1"/>
    </source>
</evidence>
<accession>X1EL64</accession>
<protein>
    <submittedName>
        <fullName evidence="2">Uncharacterized protein</fullName>
    </submittedName>
</protein>
<comment type="caution">
    <text evidence="2">The sequence shown here is derived from an EMBL/GenBank/DDBJ whole genome shotgun (WGS) entry which is preliminary data.</text>
</comment>
<feature type="non-terminal residue" evidence="2">
    <location>
        <position position="57"/>
    </location>
</feature>
<sequence>MSSINDILITVIFFGACQLYRPWETDLHYYLGLPIIVIVITGIVFYLVKFGKRDYVR</sequence>
<gene>
    <name evidence="2" type="ORF">S03H2_25610</name>
</gene>
<keyword evidence="1" id="KW-0812">Transmembrane</keyword>
<dbReference type="EMBL" id="BARU01014554">
    <property type="protein sequence ID" value="GAH34071.1"/>
    <property type="molecule type" value="Genomic_DNA"/>
</dbReference>